<name>A0AAD2PWM2_9STRA</name>
<dbReference type="EMBL" id="CAKOGP040002091">
    <property type="protein sequence ID" value="CAJ1961639.1"/>
    <property type="molecule type" value="Genomic_DNA"/>
</dbReference>
<evidence type="ECO:0000313" key="3">
    <source>
        <dbReference type="Proteomes" id="UP001295423"/>
    </source>
</evidence>
<dbReference type="Pfam" id="PF13369">
    <property type="entry name" value="Transglut_core2"/>
    <property type="match status" value="1"/>
</dbReference>
<evidence type="ECO:0000259" key="1">
    <source>
        <dbReference type="Pfam" id="PF13369"/>
    </source>
</evidence>
<comment type="caution">
    <text evidence="2">The sequence shown here is derived from an EMBL/GenBank/DDBJ whole genome shotgun (WGS) entry which is preliminary data.</text>
</comment>
<dbReference type="PANTHER" id="PTHR31350">
    <property type="entry name" value="SI:DKEY-261L7.2"/>
    <property type="match status" value="1"/>
</dbReference>
<proteinExistence type="predicted"/>
<gene>
    <name evidence="2" type="ORF">CYCCA115_LOCUS19297</name>
</gene>
<keyword evidence="3" id="KW-1185">Reference proteome</keyword>
<dbReference type="PANTHER" id="PTHR31350:SF21">
    <property type="entry name" value="F-BOX ONLY PROTEIN 21"/>
    <property type="match status" value="1"/>
</dbReference>
<dbReference type="InterPro" id="IPR032698">
    <property type="entry name" value="SirB1_N"/>
</dbReference>
<reference evidence="2" key="1">
    <citation type="submission" date="2023-08" db="EMBL/GenBank/DDBJ databases">
        <authorList>
            <person name="Audoor S."/>
            <person name="Bilcke G."/>
        </authorList>
    </citation>
    <scope>NUCLEOTIDE SEQUENCE</scope>
</reference>
<accession>A0AAD2PWM2</accession>
<dbReference type="Proteomes" id="UP001295423">
    <property type="component" value="Unassembled WGS sequence"/>
</dbReference>
<protein>
    <recommendedName>
        <fullName evidence="1">Protein SirB1 N-terminal domain-containing protein</fullName>
    </recommendedName>
</protein>
<dbReference type="InterPro" id="IPR036047">
    <property type="entry name" value="F-box-like_dom_sf"/>
</dbReference>
<feature type="domain" description="Protein SirB1 N-terminal" evidence="1">
    <location>
        <begin position="219"/>
        <end position="379"/>
    </location>
</feature>
<sequence length="455" mass="52174">MDNISNDVFNLILDYLVNDGIAVGRLALCSSTLYKRIHDNETIWEKLYKTRWTWSSRSQVPESYREDYFQRHSLDTSMSKTLHEITEELQRILDLEDGRKTTVADDPHIGKSWDGHASRSATLMHRNYTDMLRQEARENHPESPTVFRRLLGFLACRCLQNIEFGECLLDWKDLTFEDLSQTTEANLILMEKYSILICQIQQSPEQQLVSDRYGIADSVSKGLDEIADDCRNRIEEAEILAGKPMPIADKLLIVKDVIVKEHEFAGNTENYYDYRNSLLDHVLETKKGIPITLCILFACVCRRVNLFTYLVGLPGHVVLGFQADDGERGTGETLYLDVFRTGRVLSERDCQAICASYGVPWNVQFLRPLTAHQVLDRTFNNLSNCHLQGMANQSTSPFRSELFFRQRALSSIHRQPKSIAGPLVERITHDLPLTLSPELLRHYGLLSDDPVPIYN</sequence>
<dbReference type="SUPFAM" id="SSF81383">
    <property type="entry name" value="F-box domain"/>
    <property type="match status" value="1"/>
</dbReference>
<organism evidence="2 3">
    <name type="scientific">Cylindrotheca closterium</name>
    <dbReference type="NCBI Taxonomy" id="2856"/>
    <lineage>
        <taxon>Eukaryota</taxon>
        <taxon>Sar</taxon>
        <taxon>Stramenopiles</taxon>
        <taxon>Ochrophyta</taxon>
        <taxon>Bacillariophyta</taxon>
        <taxon>Bacillariophyceae</taxon>
        <taxon>Bacillariophycidae</taxon>
        <taxon>Bacillariales</taxon>
        <taxon>Bacillariaceae</taxon>
        <taxon>Cylindrotheca</taxon>
    </lineage>
</organism>
<dbReference type="AlphaFoldDB" id="A0AAD2PWM2"/>
<evidence type="ECO:0000313" key="2">
    <source>
        <dbReference type="EMBL" id="CAJ1961639.1"/>
    </source>
</evidence>